<feature type="transmembrane region" description="Helical" evidence="7">
    <location>
        <begin position="260"/>
        <end position="279"/>
    </location>
</feature>
<keyword evidence="2" id="KW-0813">Transport</keyword>
<gene>
    <name evidence="9" type="ORF">FB381_0355</name>
</gene>
<dbReference type="InterPro" id="IPR020846">
    <property type="entry name" value="MFS_dom"/>
</dbReference>
<evidence type="ECO:0000256" key="4">
    <source>
        <dbReference type="ARBA" id="ARBA00022692"/>
    </source>
</evidence>
<dbReference type="PANTHER" id="PTHR23517">
    <property type="entry name" value="RESISTANCE PROTEIN MDTM, PUTATIVE-RELATED-RELATED"/>
    <property type="match status" value="1"/>
</dbReference>
<evidence type="ECO:0000256" key="1">
    <source>
        <dbReference type="ARBA" id="ARBA00004651"/>
    </source>
</evidence>
<keyword evidence="3" id="KW-1003">Cell membrane</keyword>
<comment type="caution">
    <text evidence="9">The sequence shown here is derived from an EMBL/GenBank/DDBJ whole genome shotgun (WGS) entry which is preliminary data.</text>
</comment>
<organism evidence="9 10">
    <name type="scientific">Nocardioides albertanoniae</name>
    <dbReference type="NCBI Taxonomy" id="1175486"/>
    <lineage>
        <taxon>Bacteria</taxon>
        <taxon>Bacillati</taxon>
        <taxon>Actinomycetota</taxon>
        <taxon>Actinomycetes</taxon>
        <taxon>Propionibacteriales</taxon>
        <taxon>Nocardioidaceae</taxon>
        <taxon>Nocardioides</taxon>
    </lineage>
</organism>
<evidence type="ECO:0000256" key="5">
    <source>
        <dbReference type="ARBA" id="ARBA00022989"/>
    </source>
</evidence>
<feature type="transmembrane region" description="Helical" evidence="7">
    <location>
        <begin position="291"/>
        <end position="309"/>
    </location>
</feature>
<accession>A0A543A1N2</accession>
<name>A0A543A1N2_9ACTN</name>
<evidence type="ECO:0000256" key="7">
    <source>
        <dbReference type="SAM" id="Phobius"/>
    </source>
</evidence>
<feature type="transmembrane region" description="Helical" evidence="7">
    <location>
        <begin position="363"/>
        <end position="382"/>
    </location>
</feature>
<dbReference type="OrthoDB" id="3865324at2"/>
<dbReference type="PROSITE" id="PS50850">
    <property type="entry name" value="MFS"/>
    <property type="match status" value="1"/>
</dbReference>
<dbReference type="InterPro" id="IPR036259">
    <property type="entry name" value="MFS_trans_sf"/>
</dbReference>
<keyword evidence="10" id="KW-1185">Reference proteome</keyword>
<feature type="transmembrane region" description="Helical" evidence="7">
    <location>
        <begin position="222"/>
        <end position="248"/>
    </location>
</feature>
<sequence>MRSPFGFLRGLIPPTPLSRRLATQSLLFAAGDGTFTTASAFYLVVFVGLTPAQIGIGLTVAGIASFLTAYPMGRLADRVGPRRIWAISAAGSAASFSLMPFIHGFWAYLAVVVVFEVVNNAGGAGRNAYVLDVLPEKERVQTQAFMYSSLNLGFTVGALIAGVALALDTDTVLKWGVPFLATAVGVANAFWITRLPKAPHDERRVSGEAAIVKVGPGALRNVGWLLVTTFTGTMWTNQVLLHTVIPLWLVEYTDSPRWLLAWLFATNTVLCIVLPAYTSQGVHHVRDALRRVWWSSGFFVAACAITLFTHDTRGFLTIFLVWFGHVAVTGAELAISSASWALQAELMDPDRRGEYEGVAGIGRQLGGAWAPALFTFLAMGWHPDFYRGAGWIVIAAIIVAAAAAMGPSTKMAVRFKQTHFPREEEPDPAAV</sequence>
<comment type="subcellular location">
    <subcellularLocation>
        <location evidence="1">Cell membrane</location>
        <topology evidence="1">Multi-pass membrane protein</topology>
    </subcellularLocation>
</comment>
<evidence type="ECO:0000259" key="8">
    <source>
        <dbReference type="PROSITE" id="PS50850"/>
    </source>
</evidence>
<dbReference type="RefSeq" id="WP_141778698.1">
    <property type="nucleotide sequence ID" value="NZ_VFOV01000001.1"/>
</dbReference>
<dbReference type="Pfam" id="PF07690">
    <property type="entry name" value="MFS_1"/>
    <property type="match status" value="1"/>
</dbReference>
<reference evidence="9 10" key="1">
    <citation type="submission" date="2019-06" db="EMBL/GenBank/DDBJ databases">
        <title>Sequencing the genomes of 1000 actinobacteria strains.</title>
        <authorList>
            <person name="Klenk H.-P."/>
        </authorList>
    </citation>
    <scope>NUCLEOTIDE SEQUENCE [LARGE SCALE GENOMIC DNA]</scope>
    <source>
        <strain evidence="9 10">DSM 25218</strain>
    </source>
</reference>
<dbReference type="InterPro" id="IPR050171">
    <property type="entry name" value="MFS_Transporters"/>
</dbReference>
<protein>
    <submittedName>
        <fullName evidence="9">MFS transporter</fullName>
    </submittedName>
</protein>
<feature type="domain" description="Major facilitator superfamily (MFS) profile" evidence="8">
    <location>
        <begin position="17"/>
        <end position="407"/>
    </location>
</feature>
<dbReference type="GO" id="GO:0005886">
    <property type="term" value="C:plasma membrane"/>
    <property type="evidence" value="ECO:0007669"/>
    <property type="project" value="UniProtKB-SubCell"/>
</dbReference>
<evidence type="ECO:0000256" key="6">
    <source>
        <dbReference type="ARBA" id="ARBA00023136"/>
    </source>
</evidence>
<proteinExistence type="predicted"/>
<evidence type="ECO:0000313" key="9">
    <source>
        <dbReference type="EMBL" id="TQL66493.1"/>
    </source>
</evidence>
<dbReference type="Gene3D" id="1.20.1250.20">
    <property type="entry name" value="MFS general substrate transporter like domains"/>
    <property type="match status" value="1"/>
</dbReference>
<evidence type="ECO:0000256" key="2">
    <source>
        <dbReference type="ARBA" id="ARBA00022448"/>
    </source>
</evidence>
<dbReference type="InterPro" id="IPR011701">
    <property type="entry name" value="MFS"/>
</dbReference>
<evidence type="ECO:0000256" key="3">
    <source>
        <dbReference type="ARBA" id="ARBA00022475"/>
    </source>
</evidence>
<feature type="transmembrane region" description="Helical" evidence="7">
    <location>
        <begin position="144"/>
        <end position="167"/>
    </location>
</feature>
<evidence type="ECO:0000313" key="10">
    <source>
        <dbReference type="Proteomes" id="UP000320209"/>
    </source>
</evidence>
<dbReference type="EMBL" id="VFOV01000001">
    <property type="protein sequence ID" value="TQL66493.1"/>
    <property type="molecule type" value="Genomic_DNA"/>
</dbReference>
<feature type="transmembrane region" description="Helical" evidence="7">
    <location>
        <begin position="51"/>
        <end position="70"/>
    </location>
</feature>
<dbReference type="SUPFAM" id="SSF103473">
    <property type="entry name" value="MFS general substrate transporter"/>
    <property type="match status" value="1"/>
</dbReference>
<dbReference type="Proteomes" id="UP000320209">
    <property type="component" value="Unassembled WGS sequence"/>
</dbReference>
<feature type="transmembrane region" description="Helical" evidence="7">
    <location>
        <begin position="105"/>
        <end position="123"/>
    </location>
</feature>
<dbReference type="AlphaFoldDB" id="A0A543A1N2"/>
<feature type="transmembrane region" description="Helical" evidence="7">
    <location>
        <begin position="388"/>
        <end position="406"/>
    </location>
</feature>
<feature type="transmembrane region" description="Helical" evidence="7">
    <location>
        <begin position="173"/>
        <end position="193"/>
    </location>
</feature>
<dbReference type="GO" id="GO:0022857">
    <property type="term" value="F:transmembrane transporter activity"/>
    <property type="evidence" value="ECO:0007669"/>
    <property type="project" value="InterPro"/>
</dbReference>
<feature type="transmembrane region" description="Helical" evidence="7">
    <location>
        <begin position="315"/>
        <end position="342"/>
    </location>
</feature>
<keyword evidence="4 7" id="KW-0812">Transmembrane</keyword>
<dbReference type="PANTHER" id="PTHR23517:SF3">
    <property type="entry name" value="INTEGRAL MEMBRANE TRANSPORT PROTEIN"/>
    <property type="match status" value="1"/>
</dbReference>
<keyword evidence="5 7" id="KW-1133">Transmembrane helix</keyword>
<keyword evidence="6 7" id="KW-0472">Membrane</keyword>